<keyword evidence="2" id="KW-1185">Reference proteome</keyword>
<dbReference type="Proteomes" id="UP000823561">
    <property type="component" value="Chromosome 11"/>
</dbReference>
<protein>
    <submittedName>
        <fullName evidence="1">Uncharacterized protein</fullName>
    </submittedName>
</protein>
<accession>A0AAV6GF75</accession>
<sequence>MYQSLVDCQQPAVAVPAHTSQLKQGSVPLGRSPNVEVVLREDRMASASAGNRSALSPCEPFRCLAQTAFPTRP</sequence>
<comment type="caution">
    <text evidence="1">The sequence shown here is derived from an EMBL/GenBank/DDBJ whole genome shotgun (WGS) entry which is preliminary data.</text>
</comment>
<dbReference type="AlphaFoldDB" id="A0AAV6GF75"/>
<organism evidence="1 2">
    <name type="scientific">Alosa alosa</name>
    <name type="common">allis shad</name>
    <dbReference type="NCBI Taxonomy" id="278164"/>
    <lineage>
        <taxon>Eukaryota</taxon>
        <taxon>Metazoa</taxon>
        <taxon>Chordata</taxon>
        <taxon>Craniata</taxon>
        <taxon>Vertebrata</taxon>
        <taxon>Euteleostomi</taxon>
        <taxon>Actinopterygii</taxon>
        <taxon>Neopterygii</taxon>
        <taxon>Teleostei</taxon>
        <taxon>Clupei</taxon>
        <taxon>Clupeiformes</taxon>
        <taxon>Clupeoidei</taxon>
        <taxon>Clupeidae</taxon>
        <taxon>Alosa</taxon>
    </lineage>
</organism>
<reference evidence="1" key="1">
    <citation type="submission" date="2020-10" db="EMBL/GenBank/DDBJ databases">
        <title>Chromosome-scale genome assembly of the Allis shad, Alosa alosa.</title>
        <authorList>
            <person name="Margot Z."/>
            <person name="Christophe K."/>
            <person name="Cabau C."/>
            <person name="Louis A."/>
            <person name="Berthelot C."/>
            <person name="Parey E."/>
            <person name="Roest Crollius H."/>
            <person name="Montfort J."/>
            <person name="Robinson-Rechavi M."/>
            <person name="Bucao C."/>
            <person name="Bouchez O."/>
            <person name="Gislard M."/>
            <person name="Lluch J."/>
            <person name="Milhes M."/>
            <person name="Lampietro C."/>
            <person name="Lopez Roques C."/>
            <person name="Donnadieu C."/>
            <person name="Braasch I."/>
            <person name="Desvignes T."/>
            <person name="Postlethwait J."/>
            <person name="Bobe J."/>
            <person name="Guiguen Y."/>
        </authorList>
    </citation>
    <scope>NUCLEOTIDE SEQUENCE</scope>
    <source>
        <strain evidence="1">M-15738</strain>
        <tissue evidence="1">Blood</tissue>
    </source>
</reference>
<gene>
    <name evidence="1" type="ORF">AALO_G00156200</name>
</gene>
<dbReference type="EMBL" id="JADWDJ010000011">
    <property type="protein sequence ID" value="KAG5273843.1"/>
    <property type="molecule type" value="Genomic_DNA"/>
</dbReference>
<name>A0AAV6GF75_9TELE</name>
<proteinExistence type="predicted"/>
<evidence type="ECO:0000313" key="1">
    <source>
        <dbReference type="EMBL" id="KAG5273843.1"/>
    </source>
</evidence>
<evidence type="ECO:0000313" key="2">
    <source>
        <dbReference type="Proteomes" id="UP000823561"/>
    </source>
</evidence>